<dbReference type="GO" id="GO:0005525">
    <property type="term" value="F:GTP binding"/>
    <property type="evidence" value="ECO:0007669"/>
    <property type="project" value="UniProtKB-KW"/>
</dbReference>
<evidence type="ECO:0000256" key="9">
    <source>
        <dbReference type="ARBA" id="ARBA00023014"/>
    </source>
</evidence>
<evidence type="ECO:0000256" key="5">
    <source>
        <dbReference type="ARBA" id="ARBA00022691"/>
    </source>
</evidence>
<dbReference type="PANTHER" id="PTHR22960">
    <property type="entry name" value="MOLYBDOPTERIN COFACTOR SYNTHESIS PROTEIN A"/>
    <property type="match status" value="1"/>
</dbReference>
<dbReference type="Gene3D" id="3.20.20.70">
    <property type="entry name" value="Aldolase class I"/>
    <property type="match status" value="1"/>
</dbReference>
<dbReference type="STRING" id="3088.A0A383VWW6"/>
<dbReference type="InterPro" id="IPR013785">
    <property type="entry name" value="Aldolase_TIM"/>
</dbReference>
<comment type="pathway">
    <text evidence="2">Cofactor biosynthesis; molybdopterin biosynthesis.</text>
</comment>
<dbReference type="SFLD" id="SFLDG01383">
    <property type="entry name" value="cyclic_pyranopterin_phosphate"/>
    <property type="match status" value="1"/>
</dbReference>
<dbReference type="AlphaFoldDB" id="A0A383VWW6"/>
<dbReference type="InterPro" id="IPR007197">
    <property type="entry name" value="rSAM"/>
</dbReference>
<comment type="cofactor">
    <cofactor evidence="1">
        <name>[4Fe-4S] cluster</name>
        <dbReference type="ChEBI" id="CHEBI:49883"/>
    </cofactor>
</comment>
<dbReference type="InterPro" id="IPR000385">
    <property type="entry name" value="MoaA_NifB_PqqE_Fe-S-bd_CS"/>
</dbReference>
<keyword evidence="12" id="KW-0456">Lyase</keyword>
<dbReference type="EC" id="4.1.99.22" evidence="3"/>
<keyword evidence="9" id="KW-0411">Iron-sulfur</keyword>
<evidence type="ECO:0000256" key="3">
    <source>
        <dbReference type="ARBA" id="ARBA00012167"/>
    </source>
</evidence>
<dbReference type="EMBL" id="FNXT01000967">
    <property type="protein sequence ID" value="SZX69968.1"/>
    <property type="molecule type" value="Genomic_DNA"/>
</dbReference>
<organism evidence="15 16">
    <name type="scientific">Tetradesmus obliquus</name>
    <name type="common">Green alga</name>
    <name type="synonym">Acutodesmus obliquus</name>
    <dbReference type="NCBI Taxonomy" id="3088"/>
    <lineage>
        <taxon>Eukaryota</taxon>
        <taxon>Viridiplantae</taxon>
        <taxon>Chlorophyta</taxon>
        <taxon>core chlorophytes</taxon>
        <taxon>Chlorophyceae</taxon>
        <taxon>CS clade</taxon>
        <taxon>Sphaeropleales</taxon>
        <taxon>Scenedesmaceae</taxon>
        <taxon>Tetradesmus</taxon>
    </lineage>
</organism>
<dbReference type="Pfam" id="PF04055">
    <property type="entry name" value="Radical_SAM"/>
    <property type="match status" value="1"/>
</dbReference>
<keyword evidence="16" id="KW-1185">Reference proteome</keyword>
<evidence type="ECO:0000256" key="11">
    <source>
        <dbReference type="ARBA" id="ARBA00023150"/>
    </source>
</evidence>
<evidence type="ECO:0000256" key="1">
    <source>
        <dbReference type="ARBA" id="ARBA00001966"/>
    </source>
</evidence>
<evidence type="ECO:0000256" key="12">
    <source>
        <dbReference type="ARBA" id="ARBA00023239"/>
    </source>
</evidence>
<dbReference type="GO" id="GO:0061798">
    <property type="term" value="F:GTP 3',8'-cyclase activity"/>
    <property type="evidence" value="ECO:0007669"/>
    <property type="project" value="UniProtKB-EC"/>
</dbReference>
<evidence type="ECO:0000313" key="16">
    <source>
        <dbReference type="Proteomes" id="UP000256970"/>
    </source>
</evidence>
<keyword evidence="8" id="KW-0408">Iron</keyword>
<evidence type="ECO:0000256" key="4">
    <source>
        <dbReference type="ARBA" id="ARBA00022485"/>
    </source>
</evidence>
<dbReference type="InterPro" id="IPR040064">
    <property type="entry name" value="MoaA-like"/>
</dbReference>
<reference evidence="15 16" key="1">
    <citation type="submission" date="2016-10" db="EMBL/GenBank/DDBJ databases">
        <authorList>
            <person name="Cai Z."/>
        </authorList>
    </citation>
    <scope>NUCLEOTIDE SEQUENCE [LARGE SCALE GENOMIC DNA]</scope>
</reference>
<name>A0A383VWW6_TETOB</name>
<evidence type="ECO:0000256" key="10">
    <source>
        <dbReference type="ARBA" id="ARBA00023134"/>
    </source>
</evidence>
<dbReference type="CDD" id="cd01335">
    <property type="entry name" value="Radical_SAM"/>
    <property type="match status" value="1"/>
</dbReference>
<proteinExistence type="inferred from homology"/>
<dbReference type="InterPro" id="IPR013483">
    <property type="entry name" value="MoaA"/>
</dbReference>
<evidence type="ECO:0000256" key="13">
    <source>
        <dbReference type="ARBA" id="ARBA00048697"/>
    </source>
</evidence>
<keyword evidence="6" id="KW-0479">Metal-binding</keyword>
<keyword evidence="7" id="KW-0547">Nucleotide-binding</keyword>
<dbReference type="HAMAP" id="MF_01225_B">
    <property type="entry name" value="MoaA_B"/>
    <property type="match status" value="1"/>
</dbReference>
<dbReference type="GO" id="GO:0061799">
    <property type="term" value="F:cyclic pyranopterin monophosphate synthase activity"/>
    <property type="evidence" value="ECO:0007669"/>
    <property type="project" value="TreeGrafter"/>
</dbReference>
<evidence type="ECO:0000256" key="7">
    <source>
        <dbReference type="ARBA" id="ARBA00022741"/>
    </source>
</evidence>
<keyword evidence="4" id="KW-0004">4Fe-4S</keyword>
<keyword evidence="10" id="KW-0342">GTP-binding</keyword>
<dbReference type="GO" id="GO:0006777">
    <property type="term" value="P:Mo-molybdopterin cofactor biosynthetic process"/>
    <property type="evidence" value="ECO:0007669"/>
    <property type="project" value="UniProtKB-KW"/>
</dbReference>
<dbReference type="GO" id="GO:0051539">
    <property type="term" value="F:4 iron, 4 sulfur cluster binding"/>
    <property type="evidence" value="ECO:0007669"/>
    <property type="project" value="UniProtKB-KW"/>
</dbReference>
<dbReference type="Pfam" id="PF06463">
    <property type="entry name" value="Mob_synth_C"/>
    <property type="match status" value="1"/>
</dbReference>
<evidence type="ECO:0000256" key="8">
    <source>
        <dbReference type="ARBA" id="ARBA00023004"/>
    </source>
</evidence>
<evidence type="ECO:0000313" key="15">
    <source>
        <dbReference type="EMBL" id="SZX69968.1"/>
    </source>
</evidence>
<feature type="domain" description="Radical SAM core" evidence="14">
    <location>
        <begin position="191"/>
        <end position="419"/>
    </location>
</feature>
<dbReference type="InterPro" id="IPR006638">
    <property type="entry name" value="Elp3/MiaA/NifB-like_rSAM"/>
</dbReference>
<dbReference type="Proteomes" id="UP000256970">
    <property type="component" value="Unassembled WGS sequence"/>
</dbReference>
<gene>
    <name evidence="15" type="ORF">BQ4739_LOCUS10223</name>
</gene>
<keyword evidence="11" id="KW-0501">Molybdenum cofactor biosynthesis</keyword>
<dbReference type="SFLD" id="SFLDG01067">
    <property type="entry name" value="SPASM/twitch_domain_containing"/>
    <property type="match status" value="1"/>
</dbReference>
<dbReference type="UniPathway" id="UPA00344"/>
<dbReference type="SFLD" id="SFLDS00029">
    <property type="entry name" value="Radical_SAM"/>
    <property type="match status" value="1"/>
</dbReference>
<dbReference type="PROSITE" id="PS51918">
    <property type="entry name" value="RADICAL_SAM"/>
    <property type="match status" value="1"/>
</dbReference>
<dbReference type="InterPro" id="IPR050105">
    <property type="entry name" value="MoCo_biosynth_MoaA/MoaC"/>
</dbReference>
<dbReference type="InterPro" id="IPR010505">
    <property type="entry name" value="MoaA_twitch"/>
</dbReference>
<dbReference type="SMART" id="SM00729">
    <property type="entry name" value="Elp3"/>
    <property type="match status" value="1"/>
</dbReference>
<accession>A0A383VWW6</accession>
<dbReference type="PANTHER" id="PTHR22960:SF0">
    <property type="entry name" value="MOLYBDENUM COFACTOR BIOSYNTHESIS PROTEIN 1"/>
    <property type="match status" value="1"/>
</dbReference>
<dbReference type="SFLD" id="SFLDG01386">
    <property type="entry name" value="main_SPASM_domain-containing"/>
    <property type="match status" value="1"/>
</dbReference>
<dbReference type="InterPro" id="IPR058240">
    <property type="entry name" value="rSAM_sf"/>
</dbReference>
<evidence type="ECO:0000256" key="6">
    <source>
        <dbReference type="ARBA" id="ARBA00022723"/>
    </source>
</evidence>
<dbReference type="SUPFAM" id="SSF102114">
    <property type="entry name" value="Radical SAM enzymes"/>
    <property type="match status" value="1"/>
</dbReference>
<evidence type="ECO:0000256" key="2">
    <source>
        <dbReference type="ARBA" id="ARBA00005046"/>
    </source>
</evidence>
<dbReference type="GO" id="GO:0046872">
    <property type="term" value="F:metal ion binding"/>
    <property type="evidence" value="ECO:0007669"/>
    <property type="project" value="UniProtKB-KW"/>
</dbReference>
<dbReference type="NCBIfam" id="TIGR02666">
    <property type="entry name" value="moaA"/>
    <property type="match status" value="1"/>
</dbReference>
<dbReference type="CDD" id="cd21117">
    <property type="entry name" value="Twitch_MoaA"/>
    <property type="match status" value="1"/>
</dbReference>
<sequence length="517" mass="56004">MRSTARLLGQLELAATRYAGSLHIPECIPSTSYSSISTCAAAWEISNCGCVNNTSSSSSSSSSTASSSSCSSISLQQRRLSSTQASAAPMQQPAAALQPSMLDLEATRRLQEMLAYDAARQAAAAAAAAAAAQPKPRRRINIADVPQFQLPSKSKQPASPVHQPAVDWQQIVEQVRRSGQLVTGEQMLTDTFRRKHTYLRISLTERCNLRCTYCMPADGVELTPSQELLAPAEVERLAKLFVKAGVQKIRLTGGEPTVRKDLQEIVARLNTLKPLGLQTIAMTSNGIALGRQLPGLVEAGLSLNGLNISLDSLKAERFERMTRRRGHARVLQSIQQAVDMGFDPVKVNVVLQRGVNDDEVADFVELTRQQPINVRFIEYMPFDGNVWSTQKMVPYREVMARIAERFPEGLQRHQDPAGEVAKNFSLPGFKGSVSFVTSMSHAFCGDCNRLRLLADGALKVCLFGANEVSLRDAVRGGASDGELAAVISAAVDRKKAAHAGMEVLAVTQNRPMITIGG</sequence>
<keyword evidence="5" id="KW-0949">S-adenosyl-L-methionine</keyword>
<dbReference type="PROSITE" id="PS01305">
    <property type="entry name" value="MOAA_NIFB_PQQE"/>
    <property type="match status" value="1"/>
</dbReference>
<protein>
    <recommendedName>
        <fullName evidence="3">GTP 3',8-cyclase</fullName>
        <ecNumber evidence="3">4.1.99.22</ecNumber>
    </recommendedName>
</protein>
<comment type="catalytic activity">
    <reaction evidence="13">
        <text>GTP + AH2 + S-adenosyl-L-methionine = (8S)-3',8-cyclo-7,8-dihydroguanosine 5'-triphosphate + 5'-deoxyadenosine + L-methionine + A + H(+)</text>
        <dbReference type="Rhea" id="RHEA:49576"/>
        <dbReference type="ChEBI" id="CHEBI:13193"/>
        <dbReference type="ChEBI" id="CHEBI:15378"/>
        <dbReference type="ChEBI" id="CHEBI:17319"/>
        <dbReference type="ChEBI" id="CHEBI:17499"/>
        <dbReference type="ChEBI" id="CHEBI:37565"/>
        <dbReference type="ChEBI" id="CHEBI:57844"/>
        <dbReference type="ChEBI" id="CHEBI:59789"/>
        <dbReference type="ChEBI" id="CHEBI:131766"/>
        <dbReference type="EC" id="4.1.99.22"/>
    </reaction>
</comment>
<evidence type="ECO:0000259" key="14">
    <source>
        <dbReference type="PROSITE" id="PS51918"/>
    </source>
</evidence>